<evidence type="ECO:0000313" key="10">
    <source>
        <dbReference type="Proteomes" id="UP000094849"/>
    </source>
</evidence>
<dbReference type="SMART" id="SM00304">
    <property type="entry name" value="HAMP"/>
    <property type="match status" value="1"/>
</dbReference>
<dbReference type="Proteomes" id="UP000094849">
    <property type="component" value="Unassembled WGS sequence"/>
</dbReference>
<dbReference type="RefSeq" id="WP_069006372.1">
    <property type="nucleotide sequence ID" value="NZ_LVJW01000007.1"/>
</dbReference>
<feature type="domain" description="Methyl-accepting transducer" evidence="7">
    <location>
        <begin position="269"/>
        <end position="505"/>
    </location>
</feature>
<reference evidence="9 10" key="1">
    <citation type="submission" date="2016-03" db="EMBL/GenBank/DDBJ databases">
        <title>Chemosynthetic sulphur-oxidizing symbionts of marine invertebrate animals are capable of nitrogen fixation.</title>
        <authorList>
            <person name="Petersen J.M."/>
            <person name="Kemper A."/>
            <person name="Gruber-Vodicka H."/>
            <person name="Cardini U."/>
            <person name="Geest Mvander."/>
            <person name="Kleiner M."/>
            <person name="Bulgheresi S."/>
            <person name="Fussmann M."/>
            <person name="Herbold C."/>
            <person name="Seah B.K.B."/>
            <person name="Antony C.Paul."/>
            <person name="Liu D."/>
            <person name="Belitz A."/>
            <person name="Weber M."/>
        </authorList>
    </citation>
    <scope>NUCLEOTIDE SEQUENCE [LARGE SCALE GENOMIC DNA]</scope>
    <source>
        <strain evidence="9">G_D</strain>
    </source>
</reference>
<dbReference type="STRING" id="1818881.A3196_18965"/>
<dbReference type="Gene3D" id="1.10.287.950">
    <property type="entry name" value="Methyl-accepting chemotaxis protein"/>
    <property type="match status" value="1"/>
</dbReference>
<evidence type="ECO:0000259" key="8">
    <source>
        <dbReference type="PROSITE" id="PS50885"/>
    </source>
</evidence>
<protein>
    <recommendedName>
        <fullName evidence="11">Chemotaxis protein</fullName>
    </recommendedName>
</protein>
<evidence type="ECO:0000256" key="3">
    <source>
        <dbReference type="ARBA" id="ARBA00029447"/>
    </source>
</evidence>
<feature type="domain" description="HAMP" evidence="8">
    <location>
        <begin position="210"/>
        <end position="264"/>
    </location>
</feature>
<feature type="region of interest" description="Disordered" evidence="5">
    <location>
        <begin position="503"/>
        <end position="522"/>
    </location>
</feature>
<comment type="similarity">
    <text evidence="3">Belongs to the methyl-accepting chemotaxis (MCP) protein family.</text>
</comment>
<dbReference type="SMART" id="SM00283">
    <property type="entry name" value="MA"/>
    <property type="match status" value="1"/>
</dbReference>
<feature type="transmembrane region" description="Helical" evidence="6">
    <location>
        <begin position="12"/>
        <end position="31"/>
    </location>
</feature>
<evidence type="ECO:0008006" key="11">
    <source>
        <dbReference type="Google" id="ProtNLM"/>
    </source>
</evidence>
<keyword evidence="10" id="KW-1185">Reference proteome</keyword>
<gene>
    <name evidence="9" type="ORF">A3196_18965</name>
</gene>
<keyword evidence="2 4" id="KW-0807">Transducer</keyword>
<dbReference type="GO" id="GO:0007165">
    <property type="term" value="P:signal transduction"/>
    <property type="evidence" value="ECO:0007669"/>
    <property type="project" value="UniProtKB-KW"/>
</dbReference>
<name>A0A1E2UH94_9GAMM</name>
<evidence type="ECO:0000256" key="6">
    <source>
        <dbReference type="SAM" id="Phobius"/>
    </source>
</evidence>
<dbReference type="PROSITE" id="PS50111">
    <property type="entry name" value="CHEMOTAXIS_TRANSDUC_2"/>
    <property type="match status" value="1"/>
</dbReference>
<dbReference type="PANTHER" id="PTHR32089">
    <property type="entry name" value="METHYL-ACCEPTING CHEMOTAXIS PROTEIN MCPB"/>
    <property type="match status" value="1"/>
</dbReference>
<evidence type="ECO:0000256" key="2">
    <source>
        <dbReference type="ARBA" id="ARBA00023224"/>
    </source>
</evidence>
<dbReference type="Pfam" id="PF00015">
    <property type="entry name" value="MCPsignal"/>
    <property type="match status" value="1"/>
</dbReference>
<keyword evidence="6" id="KW-0472">Membrane</keyword>
<dbReference type="GO" id="GO:0006935">
    <property type="term" value="P:chemotaxis"/>
    <property type="evidence" value="ECO:0007669"/>
    <property type="project" value="InterPro"/>
</dbReference>
<dbReference type="GO" id="GO:0004888">
    <property type="term" value="F:transmembrane signaling receptor activity"/>
    <property type="evidence" value="ECO:0007669"/>
    <property type="project" value="InterPro"/>
</dbReference>
<dbReference type="Pfam" id="PF00672">
    <property type="entry name" value="HAMP"/>
    <property type="match status" value="1"/>
</dbReference>
<evidence type="ECO:0000313" key="9">
    <source>
        <dbReference type="EMBL" id="ODB92857.1"/>
    </source>
</evidence>
<comment type="subcellular location">
    <subcellularLocation>
        <location evidence="1">Membrane</location>
    </subcellularLocation>
</comment>
<evidence type="ECO:0000259" key="7">
    <source>
        <dbReference type="PROSITE" id="PS50111"/>
    </source>
</evidence>
<evidence type="ECO:0000256" key="1">
    <source>
        <dbReference type="ARBA" id="ARBA00004370"/>
    </source>
</evidence>
<dbReference type="GO" id="GO:0016020">
    <property type="term" value="C:membrane"/>
    <property type="evidence" value="ECO:0007669"/>
    <property type="project" value="UniProtKB-SubCell"/>
</dbReference>
<dbReference type="FunFam" id="1.10.287.950:FF:000001">
    <property type="entry name" value="Methyl-accepting chemotaxis sensory transducer"/>
    <property type="match status" value="1"/>
</dbReference>
<comment type="caution">
    <text evidence="9">The sequence shown here is derived from an EMBL/GenBank/DDBJ whole genome shotgun (WGS) entry which is preliminary data.</text>
</comment>
<evidence type="ECO:0000256" key="4">
    <source>
        <dbReference type="PROSITE-ProRule" id="PRU00284"/>
    </source>
</evidence>
<dbReference type="InterPro" id="IPR003660">
    <property type="entry name" value="HAMP_dom"/>
</dbReference>
<keyword evidence="6" id="KW-0812">Transmembrane</keyword>
<dbReference type="EMBL" id="LVJZ01000005">
    <property type="protein sequence ID" value="ODB92857.1"/>
    <property type="molecule type" value="Genomic_DNA"/>
</dbReference>
<dbReference type="SUPFAM" id="SSF58104">
    <property type="entry name" value="Methyl-accepting chemotaxis protein (MCP) signaling domain"/>
    <property type="match status" value="1"/>
</dbReference>
<dbReference type="PRINTS" id="PR00260">
    <property type="entry name" value="CHEMTRNSDUCR"/>
</dbReference>
<dbReference type="InterPro" id="IPR004090">
    <property type="entry name" value="Chemotax_Me-accpt_rcpt"/>
</dbReference>
<keyword evidence="6" id="KW-1133">Transmembrane helix</keyword>
<feature type="compositionally biased region" description="Polar residues" evidence="5">
    <location>
        <begin position="503"/>
        <end position="520"/>
    </location>
</feature>
<organism evidence="9 10">
    <name type="scientific">Candidatus Thiodiazotropha endoloripes</name>
    <dbReference type="NCBI Taxonomy" id="1818881"/>
    <lineage>
        <taxon>Bacteria</taxon>
        <taxon>Pseudomonadati</taxon>
        <taxon>Pseudomonadota</taxon>
        <taxon>Gammaproteobacteria</taxon>
        <taxon>Chromatiales</taxon>
        <taxon>Sedimenticolaceae</taxon>
        <taxon>Candidatus Thiodiazotropha</taxon>
    </lineage>
</organism>
<dbReference type="CDD" id="cd06225">
    <property type="entry name" value="HAMP"/>
    <property type="match status" value="1"/>
</dbReference>
<accession>A0A1E2UH94</accession>
<dbReference type="PANTHER" id="PTHR32089:SF120">
    <property type="entry name" value="METHYL-ACCEPTING CHEMOTAXIS PROTEIN TLPQ"/>
    <property type="match status" value="1"/>
</dbReference>
<dbReference type="CDD" id="cd11386">
    <property type="entry name" value="MCP_signal"/>
    <property type="match status" value="1"/>
</dbReference>
<dbReference type="OrthoDB" id="2489132at2"/>
<sequence>MIGAGLSIRAKLMAVTGITSALFIFALYYTLTGTDQVSQHFTSFIEQDQKRIELLRTMQAEGSQAVIAAAKKVMVPSLVPPAKVAAKAGEQFDQALDAVKTLYGDDPTGYAKVKEISELWAQCLPNALAVINYIDEGRRDEAKQLFTSKVQKSWGNIRKRLQPLIIAETERTAITQQAVKTEVADIFMAGTGLGVIALVIGLLLNFLISRNIICSINRVADGLELIGAGDGDLTQRLPLAGGVELERLASGFNQFASETQSLVREVANSSRQMNTFSAELAEVSQASKATADQQDEAMRQVATAMTEMTATVKSVAESAAGAATAAENADDQAKHGSQVVDQTLQAIETLSQGVEQASNDMKALEEETAQVGVVVSVIKGIAEQTNLLALNAAIEAARAGEMGRGFAVVADEVRTLASRTQSSTREINDIIERLQEGARNTAGMMEERRDDAVETLNQAAQAGTALEEITRVVADIRDMNVEIASAAEEQEAVSLEIERNTASVGALSQQNKSSTSQTEATGLEMQAISKQISQLVGRFKID</sequence>
<dbReference type="InterPro" id="IPR004089">
    <property type="entry name" value="MCPsignal_dom"/>
</dbReference>
<proteinExistence type="inferred from homology"/>
<dbReference type="AlphaFoldDB" id="A0A1E2UH94"/>
<feature type="transmembrane region" description="Helical" evidence="6">
    <location>
        <begin position="186"/>
        <end position="208"/>
    </location>
</feature>
<evidence type="ECO:0000256" key="5">
    <source>
        <dbReference type="SAM" id="MobiDB-lite"/>
    </source>
</evidence>
<dbReference type="PROSITE" id="PS50885">
    <property type="entry name" value="HAMP"/>
    <property type="match status" value="1"/>
</dbReference>